<dbReference type="EMBL" id="MU005766">
    <property type="protein sequence ID" value="KAF2712159.1"/>
    <property type="molecule type" value="Genomic_DNA"/>
</dbReference>
<accession>A0A6G1KH37</accession>
<reference evidence="1" key="1">
    <citation type="journal article" date="2020" name="Stud. Mycol.">
        <title>101 Dothideomycetes genomes: a test case for predicting lifestyles and emergence of pathogens.</title>
        <authorList>
            <person name="Haridas S."/>
            <person name="Albert R."/>
            <person name="Binder M."/>
            <person name="Bloem J."/>
            <person name="Labutti K."/>
            <person name="Salamov A."/>
            <person name="Andreopoulos B."/>
            <person name="Baker S."/>
            <person name="Barry K."/>
            <person name="Bills G."/>
            <person name="Bluhm B."/>
            <person name="Cannon C."/>
            <person name="Castanera R."/>
            <person name="Culley D."/>
            <person name="Daum C."/>
            <person name="Ezra D."/>
            <person name="Gonzalez J."/>
            <person name="Henrissat B."/>
            <person name="Kuo A."/>
            <person name="Liang C."/>
            <person name="Lipzen A."/>
            <person name="Lutzoni F."/>
            <person name="Magnuson J."/>
            <person name="Mondo S."/>
            <person name="Nolan M."/>
            <person name="Ohm R."/>
            <person name="Pangilinan J."/>
            <person name="Park H.-J."/>
            <person name="Ramirez L."/>
            <person name="Alfaro M."/>
            <person name="Sun H."/>
            <person name="Tritt A."/>
            <person name="Yoshinaga Y."/>
            <person name="Zwiers L.-H."/>
            <person name="Turgeon B."/>
            <person name="Goodwin S."/>
            <person name="Spatafora J."/>
            <person name="Crous P."/>
            <person name="Grigoriev I."/>
        </authorList>
    </citation>
    <scope>NUCLEOTIDE SEQUENCE</scope>
    <source>
        <strain evidence="1">CBS 279.74</strain>
    </source>
</reference>
<gene>
    <name evidence="1" type="ORF">K504DRAFT_196839</name>
</gene>
<organism evidence="1 2">
    <name type="scientific">Pleomassaria siparia CBS 279.74</name>
    <dbReference type="NCBI Taxonomy" id="1314801"/>
    <lineage>
        <taxon>Eukaryota</taxon>
        <taxon>Fungi</taxon>
        <taxon>Dikarya</taxon>
        <taxon>Ascomycota</taxon>
        <taxon>Pezizomycotina</taxon>
        <taxon>Dothideomycetes</taxon>
        <taxon>Pleosporomycetidae</taxon>
        <taxon>Pleosporales</taxon>
        <taxon>Pleomassariaceae</taxon>
        <taxon>Pleomassaria</taxon>
    </lineage>
</organism>
<name>A0A6G1KH37_9PLEO</name>
<dbReference type="Proteomes" id="UP000799428">
    <property type="component" value="Unassembled WGS sequence"/>
</dbReference>
<sequence>MYVDCGFRSPKHDADRSYCIYFVICIYLGCAPSPPPYHIALPRMMRDATVSKRWPAFPTGSPTHHIRPRAGSDRRQWAWHASEGRDAFMELIWIGVCERQTKRFLQYIFKRPSVPRRLLITVHTYPSVHTLYIDCWRACTLACNSVAYRLGQARVIASTSNQQPSCNLRIYELRERDRWARVDCIPGALHAGTEFLEEQGGQAHLRAAGSSLIGFLYVLAVWFGLSGRDPRLVAQNMSAGGCCCCQILPS</sequence>
<keyword evidence="2" id="KW-1185">Reference proteome</keyword>
<evidence type="ECO:0000313" key="1">
    <source>
        <dbReference type="EMBL" id="KAF2712159.1"/>
    </source>
</evidence>
<dbReference type="AlphaFoldDB" id="A0A6G1KH37"/>
<proteinExistence type="predicted"/>
<evidence type="ECO:0000313" key="2">
    <source>
        <dbReference type="Proteomes" id="UP000799428"/>
    </source>
</evidence>
<protein>
    <submittedName>
        <fullName evidence="1">Uncharacterized protein</fullName>
    </submittedName>
</protein>